<dbReference type="PANTHER" id="PTHR38034">
    <property type="entry name" value="INNER MEMBRANE PROTEIN YPJD"/>
    <property type="match status" value="1"/>
</dbReference>
<dbReference type="OrthoDB" id="9780793at2"/>
<dbReference type="AlphaFoldDB" id="Q2SL60"/>
<feature type="transmembrane region" description="Helical" evidence="1">
    <location>
        <begin position="237"/>
        <end position="260"/>
    </location>
</feature>
<dbReference type="GO" id="GO:0017004">
    <property type="term" value="P:cytochrome complex assembly"/>
    <property type="evidence" value="ECO:0007669"/>
    <property type="project" value="InterPro"/>
</dbReference>
<dbReference type="EMBL" id="CP000155">
    <property type="protein sequence ID" value="ABC28614.1"/>
    <property type="molecule type" value="Genomic_DNA"/>
</dbReference>
<dbReference type="eggNOG" id="COG4137">
    <property type="taxonomic scope" value="Bacteria"/>
</dbReference>
<dbReference type="GO" id="GO:0020037">
    <property type="term" value="F:heme binding"/>
    <property type="evidence" value="ECO:0007669"/>
    <property type="project" value="InterPro"/>
</dbReference>
<evidence type="ECO:0000259" key="2">
    <source>
        <dbReference type="Pfam" id="PF01578"/>
    </source>
</evidence>
<gene>
    <name evidence="3" type="ordered locus">HCH_01769</name>
</gene>
<evidence type="ECO:0000313" key="3">
    <source>
        <dbReference type="EMBL" id="ABC28614.1"/>
    </source>
</evidence>
<protein>
    <submittedName>
        <fullName evidence="3">ABC-type uncharacterized transport system, permease component</fullName>
    </submittedName>
</protein>
<feature type="transmembrane region" description="Helical" evidence="1">
    <location>
        <begin position="211"/>
        <end position="231"/>
    </location>
</feature>
<dbReference type="KEGG" id="hch:HCH_01769"/>
<feature type="domain" description="Cytochrome c assembly protein" evidence="2">
    <location>
        <begin position="40"/>
        <end position="263"/>
    </location>
</feature>
<dbReference type="InterPro" id="IPR002541">
    <property type="entry name" value="Cyt_c_assembly"/>
</dbReference>
<organism evidence="3 4">
    <name type="scientific">Hahella chejuensis (strain KCTC 2396)</name>
    <dbReference type="NCBI Taxonomy" id="349521"/>
    <lineage>
        <taxon>Bacteria</taxon>
        <taxon>Pseudomonadati</taxon>
        <taxon>Pseudomonadota</taxon>
        <taxon>Gammaproteobacteria</taxon>
        <taxon>Oceanospirillales</taxon>
        <taxon>Hahellaceae</taxon>
        <taxon>Hahella</taxon>
    </lineage>
</organism>
<dbReference type="Proteomes" id="UP000000238">
    <property type="component" value="Chromosome"/>
</dbReference>
<feature type="transmembrane region" description="Helical" evidence="1">
    <location>
        <begin position="35"/>
        <end position="54"/>
    </location>
</feature>
<keyword evidence="4" id="KW-1185">Reference proteome</keyword>
<feature type="transmembrane region" description="Helical" evidence="1">
    <location>
        <begin position="92"/>
        <end position="110"/>
    </location>
</feature>
<name>Q2SL60_HAHCH</name>
<evidence type="ECO:0000256" key="1">
    <source>
        <dbReference type="SAM" id="Phobius"/>
    </source>
</evidence>
<accession>Q2SL60</accession>
<dbReference type="HOGENOM" id="CLU_049710_1_0_6"/>
<sequence length="268" mass="29098">MSVVTLSIVATVFYTIATAFQYAVYEGKTPQRPHLAGAIGFLAVAAHAVSVWLLSSTSLGADFGFFKIISIISLFLSALVVSFAYIKPVHNLKLLIYPIAIVTVIAAVSFKGPTQVVEPWHVGLMAHITLSVIAYSVFSLAGLQALLLYAQNRQLKSHMTGRLVKALPPLQTTEDILFEMIWTGLILLTLAIGTGSFFVEDLFAQHLVHKTALSILSWLIFALLAIGRNLWGWRGLLAARLTIGGCLLLALGFLGSKIALEFIIHPKI</sequence>
<feature type="transmembrane region" description="Helical" evidence="1">
    <location>
        <begin position="122"/>
        <end position="150"/>
    </location>
</feature>
<reference evidence="3 4" key="1">
    <citation type="journal article" date="2005" name="Nucleic Acids Res.">
        <title>Genomic blueprint of Hahella chejuensis, a marine microbe producing an algicidal agent.</title>
        <authorList>
            <person name="Jeong H."/>
            <person name="Yim J.H."/>
            <person name="Lee C."/>
            <person name="Choi S.-H."/>
            <person name="Park Y.K."/>
            <person name="Yoon S.H."/>
            <person name="Hur C.-G."/>
            <person name="Kang H.-Y."/>
            <person name="Kim D."/>
            <person name="Lee H.H."/>
            <person name="Park K.H."/>
            <person name="Park S.-H."/>
            <person name="Park H.-S."/>
            <person name="Lee H.K."/>
            <person name="Oh T.K."/>
            <person name="Kim J.F."/>
        </authorList>
    </citation>
    <scope>NUCLEOTIDE SEQUENCE [LARGE SCALE GENOMIC DNA]</scope>
    <source>
        <strain evidence="3 4">KCTC 2396</strain>
    </source>
</reference>
<keyword evidence="1" id="KW-1133">Transmembrane helix</keyword>
<evidence type="ECO:0000313" key="4">
    <source>
        <dbReference type="Proteomes" id="UP000000238"/>
    </source>
</evidence>
<keyword evidence="1" id="KW-0812">Transmembrane</keyword>
<dbReference type="PANTHER" id="PTHR38034:SF1">
    <property type="entry name" value="INNER MEMBRANE PROTEIN YPJD"/>
    <property type="match status" value="1"/>
</dbReference>
<feature type="transmembrane region" description="Helical" evidence="1">
    <location>
        <begin position="176"/>
        <end position="199"/>
    </location>
</feature>
<dbReference type="InterPro" id="IPR052372">
    <property type="entry name" value="YpjD/HemX"/>
</dbReference>
<feature type="transmembrane region" description="Helical" evidence="1">
    <location>
        <begin position="66"/>
        <end position="86"/>
    </location>
</feature>
<proteinExistence type="predicted"/>
<dbReference type="Pfam" id="PF01578">
    <property type="entry name" value="Cytochrom_C_asm"/>
    <property type="match status" value="1"/>
</dbReference>
<keyword evidence="1" id="KW-0472">Membrane</keyword>
<dbReference type="STRING" id="349521.HCH_01769"/>
<dbReference type="RefSeq" id="WP_011395686.1">
    <property type="nucleotide sequence ID" value="NC_007645.1"/>
</dbReference>